<feature type="region of interest" description="Disordered" evidence="1">
    <location>
        <begin position="1"/>
        <end position="34"/>
    </location>
</feature>
<sequence>MATPSQSSFSPHHFHRITNTSNPSNPNLDVTNEAGTQHSAGHLKLTREGHYSGQYWSFTPSGTPHCPSSQTSESPSDNPTTCSSTYRLRTRWLGPNRQLDVYADDMAKPVLRRIDATDTADALDWRVGSWGDETWWVGNEASGVLKVLDVGDRDNGREVVLRERDEGRKTQTQRWRVDVIREISEEDYHDRPVTPTPE</sequence>
<dbReference type="Gene3D" id="2.80.10.50">
    <property type="match status" value="1"/>
</dbReference>
<evidence type="ECO:0000313" key="2">
    <source>
        <dbReference type="EMBL" id="KAG9195701.1"/>
    </source>
</evidence>
<accession>A0AAD4IIS9</accession>
<protein>
    <recommendedName>
        <fullName evidence="4">Ricin B lectin domain-containing protein</fullName>
    </recommendedName>
</protein>
<feature type="compositionally biased region" description="Polar residues" evidence="1">
    <location>
        <begin position="17"/>
        <end position="34"/>
    </location>
</feature>
<dbReference type="SUPFAM" id="SSF50370">
    <property type="entry name" value="Ricin B-like lectins"/>
    <property type="match status" value="1"/>
</dbReference>
<keyword evidence="3" id="KW-1185">Reference proteome</keyword>
<gene>
    <name evidence="2" type="ORF">G6011_00822</name>
</gene>
<feature type="compositionally biased region" description="Low complexity" evidence="1">
    <location>
        <begin position="1"/>
        <end position="11"/>
    </location>
</feature>
<name>A0AAD4IIS9_9PLEO</name>
<dbReference type="EMBL" id="JAANER010000001">
    <property type="protein sequence ID" value="KAG9195701.1"/>
    <property type="molecule type" value="Genomic_DNA"/>
</dbReference>
<evidence type="ECO:0000256" key="1">
    <source>
        <dbReference type="SAM" id="MobiDB-lite"/>
    </source>
</evidence>
<dbReference type="AlphaFoldDB" id="A0AAD4IIS9"/>
<dbReference type="Proteomes" id="UP001199106">
    <property type="component" value="Unassembled WGS sequence"/>
</dbReference>
<evidence type="ECO:0008006" key="4">
    <source>
        <dbReference type="Google" id="ProtNLM"/>
    </source>
</evidence>
<feature type="region of interest" description="Disordered" evidence="1">
    <location>
        <begin position="61"/>
        <end position="83"/>
    </location>
</feature>
<evidence type="ECO:0000313" key="3">
    <source>
        <dbReference type="Proteomes" id="UP001199106"/>
    </source>
</evidence>
<proteinExistence type="predicted"/>
<reference evidence="2" key="1">
    <citation type="submission" date="2021-07" db="EMBL/GenBank/DDBJ databases">
        <title>Genome Resource of American Ginseng Black Spot Pathogen Alternaria panax.</title>
        <authorList>
            <person name="Qiu C."/>
            <person name="Wang W."/>
            <person name="Liu Z."/>
        </authorList>
    </citation>
    <scope>NUCLEOTIDE SEQUENCE</scope>
    <source>
        <strain evidence="2">BNCC115425</strain>
    </source>
</reference>
<dbReference type="InterPro" id="IPR035992">
    <property type="entry name" value="Ricin_B-like_lectins"/>
</dbReference>
<organism evidence="2 3">
    <name type="scientific">Alternaria panax</name>
    <dbReference type="NCBI Taxonomy" id="48097"/>
    <lineage>
        <taxon>Eukaryota</taxon>
        <taxon>Fungi</taxon>
        <taxon>Dikarya</taxon>
        <taxon>Ascomycota</taxon>
        <taxon>Pezizomycotina</taxon>
        <taxon>Dothideomycetes</taxon>
        <taxon>Pleosporomycetidae</taxon>
        <taxon>Pleosporales</taxon>
        <taxon>Pleosporineae</taxon>
        <taxon>Pleosporaceae</taxon>
        <taxon>Alternaria</taxon>
        <taxon>Alternaria sect. Panax</taxon>
    </lineage>
</organism>
<comment type="caution">
    <text evidence="2">The sequence shown here is derived from an EMBL/GenBank/DDBJ whole genome shotgun (WGS) entry which is preliminary data.</text>
</comment>